<evidence type="ECO:0000256" key="6">
    <source>
        <dbReference type="ARBA" id="ARBA00023319"/>
    </source>
</evidence>
<feature type="domain" description="Alpha-type protein kinase" evidence="10">
    <location>
        <begin position="437"/>
        <end position="571"/>
    </location>
</feature>
<dbReference type="SMART" id="SM00811">
    <property type="entry name" value="Alpha_kinase"/>
    <property type="match status" value="1"/>
</dbReference>
<feature type="compositionally biased region" description="Basic and acidic residues" evidence="9">
    <location>
        <begin position="166"/>
        <end position="197"/>
    </location>
</feature>
<dbReference type="InterPro" id="IPR036179">
    <property type="entry name" value="Ig-like_dom_sf"/>
</dbReference>
<evidence type="ECO:0000256" key="1">
    <source>
        <dbReference type="ARBA" id="ARBA00012513"/>
    </source>
</evidence>
<sequence>MRQTFLSAVKKIQSILNIIEDSDLEEQKASAELITKKPFADGLCEVTDEYSISQLGSVAEAKRSFGPAEVDREGTESSTDLHLLTRTDSSVPDLHINVHANLSTEPLPDFDGACQLEPQRGSPKFIMPIAPLDHFFISEKNRIAVITLDLDDPFVSRAIGVKSEKAELNQETADKMPHKTHKSTSESKPRSKKDKSAGHHYGAQASKKQENLSHHVSAQQVCKQQETHPLTGKNHTSENAPAGLEDKEAKLVTESGVTTEKALSKPHGKKKKKHEDRFGKFGKIVNALESKLPKPDISIQAKGEEPKVDAGATRKKAYSEVVKQTTPAKEEPKVVKPIQAVAVSGDPQSFTVLAEIKRSAGDESRVSLNISNASHKDLGKYQCKLTSLHGSVTLDYLLTYEVLSEIVIPPSPKTTPSAPLEMECEEEDVHCSRLMFKEDFLSDQYFGENQPASIITQKVHFGEGMHRRAFRTKLNVGQIPLLLPGHPCVLKVHNSISYGTKNNDELIQKNFTLAVEECQVQNTAREYIKAYNAAAQSVETFGEIPEIIPIYLVHRPSNDIPYCHTGGGADW</sequence>
<accession>A0A6G0I0K8</accession>
<dbReference type="Proteomes" id="UP000424527">
    <property type="component" value="Unassembled WGS sequence"/>
</dbReference>
<keyword evidence="2" id="KW-0723">Serine/threonine-protein kinase</keyword>
<dbReference type="AlphaFoldDB" id="A0A6G0I0K8"/>
<dbReference type="PROSITE" id="PS51158">
    <property type="entry name" value="ALPHA_KINASE"/>
    <property type="match status" value="1"/>
</dbReference>
<keyword evidence="6" id="KW-0393">Immunoglobulin domain</keyword>
<evidence type="ECO:0000256" key="4">
    <source>
        <dbReference type="ARBA" id="ARBA00022777"/>
    </source>
</evidence>
<dbReference type="InterPro" id="IPR011009">
    <property type="entry name" value="Kinase-like_dom_sf"/>
</dbReference>
<dbReference type="SUPFAM" id="SSF56112">
    <property type="entry name" value="Protein kinase-like (PK-like)"/>
    <property type="match status" value="1"/>
</dbReference>
<reference evidence="11 12" key="1">
    <citation type="submission" date="2019-07" db="EMBL/GenBank/DDBJ databases">
        <title>Chromosome genome assembly for large yellow croaker.</title>
        <authorList>
            <person name="Xiao S."/>
        </authorList>
    </citation>
    <scope>NUCLEOTIDE SEQUENCE [LARGE SCALE GENOMIC DNA]</scope>
    <source>
        <strain evidence="11">JMULYC20181020</strain>
        <tissue evidence="11">Muscle</tissue>
    </source>
</reference>
<proteinExistence type="predicted"/>
<name>A0A6G0I0K8_LARCR</name>
<evidence type="ECO:0000256" key="7">
    <source>
        <dbReference type="ARBA" id="ARBA00047899"/>
    </source>
</evidence>
<dbReference type="PANTHER" id="PTHR47091:SF2">
    <property type="entry name" value="ALPHA-PROTEIN KINASE 2"/>
    <property type="match status" value="1"/>
</dbReference>
<dbReference type="PANTHER" id="PTHR47091">
    <property type="entry name" value="ALPHA-PROTEIN KINASE 2-RELATED"/>
    <property type="match status" value="1"/>
</dbReference>
<gene>
    <name evidence="11" type="ORF">D5F01_LYC16419</name>
</gene>
<dbReference type="EC" id="2.7.11.1" evidence="1"/>
<dbReference type="EMBL" id="REGW02000016">
    <property type="protein sequence ID" value="KAE8284974.1"/>
    <property type="molecule type" value="Genomic_DNA"/>
</dbReference>
<evidence type="ECO:0000256" key="8">
    <source>
        <dbReference type="ARBA" id="ARBA00048679"/>
    </source>
</evidence>
<keyword evidence="5" id="KW-1015">Disulfide bond</keyword>
<evidence type="ECO:0000256" key="3">
    <source>
        <dbReference type="ARBA" id="ARBA00022679"/>
    </source>
</evidence>
<protein>
    <recommendedName>
        <fullName evidence="1">non-specific serine/threonine protein kinase</fullName>
        <ecNumber evidence="1">2.7.11.1</ecNumber>
    </recommendedName>
</protein>
<feature type="compositionally biased region" description="Polar residues" evidence="9">
    <location>
        <begin position="214"/>
        <end position="239"/>
    </location>
</feature>
<comment type="catalytic activity">
    <reaction evidence="7">
        <text>L-threonyl-[protein] + ATP = O-phospho-L-threonyl-[protein] + ADP + H(+)</text>
        <dbReference type="Rhea" id="RHEA:46608"/>
        <dbReference type="Rhea" id="RHEA-COMP:11060"/>
        <dbReference type="Rhea" id="RHEA-COMP:11605"/>
        <dbReference type="ChEBI" id="CHEBI:15378"/>
        <dbReference type="ChEBI" id="CHEBI:30013"/>
        <dbReference type="ChEBI" id="CHEBI:30616"/>
        <dbReference type="ChEBI" id="CHEBI:61977"/>
        <dbReference type="ChEBI" id="CHEBI:456216"/>
        <dbReference type="EC" id="2.7.11.1"/>
    </reaction>
</comment>
<evidence type="ECO:0000313" key="12">
    <source>
        <dbReference type="Proteomes" id="UP000424527"/>
    </source>
</evidence>
<dbReference type="SUPFAM" id="SSF48726">
    <property type="entry name" value="Immunoglobulin"/>
    <property type="match status" value="1"/>
</dbReference>
<evidence type="ECO:0000256" key="5">
    <source>
        <dbReference type="ARBA" id="ARBA00023157"/>
    </source>
</evidence>
<evidence type="ECO:0000256" key="2">
    <source>
        <dbReference type="ARBA" id="ARBA00022527"/>
    </source>
</evidence>
<feature type="region of interest" description="Disordered" evidence="9">
    <location>
        <begin position="166"/>
        <end position="275"/>
    </location>
</feature>
<organism evidence="11 12">
    <name type="scientific">Larimichthys crocea</name>
    <name type="common">Large yellow croaker</name>
    <name type="synonym">Pseudosciaena crocea</name>
    <dbReference type="NCBI Taxonomy" id="215358"/>
    <lineage>
        <taxon>Eukaryota</taxon>
        <taxon>Metazoa</taxon>
        <taxon>Chordata</taxon>
        <taxon>Craniata</taxon>
        <taxon>Vertebrata</taxon>
        <taxon>Euteleostomi</taxon>
        <taxon>Actinopterygii</taxon>
        <taxon>Neopterygii</taxon>
        <taxon>Teleostei</taxon>
        <taxon>Neoteleostei</taxon>
        <taxon>Acanthomorphata</taxon>
        <taxon>Eupercaria</taxon>
        <taxon>Sciaenidae</taxon>
        <taxon>Larimichthys</taxon>
    </lineage>
</organism>
<dbReference type="GO" id="GO:0005524">
    <property type="term" value="F:ATP binding"/>
    <property type="evidence" value="ECO:0007669"/>
    <property type="project" value="InterPro"/>
</dbReference>
<dbReference type="GO" id="GO:0004674">
    <property type="term" value="F:protein serine/threonine kinase activity"/>
    <property type="evidence" value="ECO:0007669"/>
    <property type="project" value="UniProtKB-KW"/>
</dbReference>
<comment type="catalytic activity">
    <reaction evidence="8">
        <text>L-seryl-[protein] + ATP = O-phospho-L-seryl-[protein] + ADP + H(+)</text>
        <dbReference type="Rhea" id="RHEA:17989"/>
        <dbReference type="Rhea" id="RHEA-COMP:9863"/>
        <dbReference type="Rhea" id="RHEA-COMP:11604"/>
        <dbReference type="ChEBI" id="CHEBI:15378"/>
        <dbReference type="ChEBI" id="CHEBI:29999"/>
        <dbReference type="ChEBI" id="CHEBI:30616"/>
        <dbReference type="ChEBI" id="CHEBI:83421"/>
        <dbReference type="ChEBI" id="CHEBI:456216"/>
        <dbReference type="EC" id="2.7.11.1"/>
    </reaction>
</comment>
<evidence type="ECO:0000256" key="9">
    <source>
        <dbReference type="SAM" id="MobiDB-lite"/>
    </source>
</evidence>
<dbReference type="InterPro" id="IPR004166">
    <property type="entry name" value="a-kinase_dom"/>
</dbReference>
<evidence type="ECO:0000313" key="11">
    <source>
        <dbReference type="EMBL" id="KAE8284974.1"/>
    </source>
</evidence>
<keyword evidence="12" id="KW-1185">Reference proteome</keyword>
<keyword evidence="3" id="KW-0808">Transferase</keyword>
<comment type="caution">
    <text evidence="11">The sequence shown here is derived from an EMBL/GenBank/DDBJ whole genome shotgun (WGS) entry which is preliminary data.</text>
</comment>
<feature type="compositionally biased region" description="Basic residues" evidence="9">
    <location>
        <begin position="264"/>
        <end position="274"/>
    </location>
</feature>
<keyword evidence="4 11" id="KW-0418">Kinase</keyword>
<dbReference type="Pfam" id="PF02816">
    <property type="entry name" value="Alpha_kinase"/>
    <property type="match status" value="1"/>
</dbReference>
<evidence type="ECO:0000259" key="10">
    <source>
        <dbReference type="PROSITE" id="PS51158"/>
    </source>
</evidence>